<dbReference type="Pfam" id="PF07354">
    <property type="entry name" value="Sp38"/>
    <property type="match status" value="1"/>
</dbReference>
<evidence type="ECO:0000256" key="1">
    <source>
        <dbReference type="ARBA" id="ARBA00004218"/>
    </source>
</evidence>
<keyword evidence="8" id="KW-0732">Signal</keyword>
<keyword evidence="5" id="KW-0325">Glycoprotein</keyword>
<dbReference type="GO" id="GO:0005576">
    <property type="term" value="C:extracellular region"/>
    <property type="evidence" value="ECO:0007669"/>
    <property type="project" value="UniProtKB-SubCell"/>
</dbReference>
<dbReference type="GO" id="GO:0007339">
    <property type="term" value="P:binding of sperm to zona pellucida"/>
    <property type="evidence" value="ECO:0007669"/>
    <property type="project" value="InterPro"/>
</dbReference>
<dbReference type="InterPro" id="IPR048806">
    <property type="entry name" value="ZPBP1/2_N"/>
</dbReference>
<evidence type="ECO:0000256" key="4">
    <source>
        <dbReference type="ARBA" id="ARBA00022525"/>
    </source>
</evidence>
<feature type="domain" description="Ig-like" evidence="9">
    <location>
        <begin position="144"/>
        <end position="260"/>
    </location>
</feature>
<feature type="compositionally biased region" description="Basic and acidic residues" evidence="7">
    <location>
        <begin position="113"/>
        <end position="129"/>
    </location>
</feature>
<evidence type="ECO:0000256" key="6">
    <source>
        <dbReference type="ARBA" id="ARBA00023329"/>
    </source>
</evidence>
<evidence type="ECO:0000313" key="10">
    <source>
        <dbReference type="Ensembl" id="ENSPSTP00000004451.1"/>
    </source>
</evidence>
<reference evidence="10" key="1">
    <citation type="submission" date="2025-08" db="UniProtKB">
        <authorList>
            <consortium name="Ensembl"/>
        </authorList>
    </citation>
    <scope>IDENTIFICATION</scope>
</reference>
<comment type="similarity">
    <text evidence="3">Belongs to the zona pellucida-binding protein Sp38 family.</text>
</comment>
<evidence type="ECO:0000256" key="8">
    <source>
        <dbReference type="SAM" id="SignalP"/>
    </source>
</evidence>
<keyword evidence="11" id="KW-1185">Reference proteome</keyword>
<dbReference type="PROSITE" id="PS50835">
    <property type="entry name" value="IG_LIKE"/>
    <property type="match status" value="1"/>
</dbReference>
<feature type="signal peptide" evidence="8">
    <location>
        <begin position="1"/>
        <end position="28"/>
    </location>
</feature>
<dbReference type="InterPro" id="IPR010857">
    <property type="entry name" value="Sp38-bd"/>
</dbReference>
<accession>A0A8C9EST6</accession>
<dbReference type="Proteomes" id="UP000694428">
    <property type="component" value="Unplaced"/>
</dbReference>
<comment type="subcellular location">
    <subcellularLocation>
        <location evidence="1">Cytoplasmic vesicle</location>
        <location evidence="1">Secretory vesicle</location>
        <location evidence="1">Acrosome</location>
    </subcellularLocation>
    <subcellularLocation>
        <location evidence="2">Secreted</location>
    </subcellularLocation>
</comment>
<evidence type="ECO:0000256" key="3">
    <source>
        <dbReference type="ARBA" id="ARBA00007196"/>
    </source>
</evidence>
<evidence type="ECO:0000256" key="5">
    <source>
        <dbReference type="ARBA" id="ARBA00023180"/>
    </source>
</evidence>
<dbReference type="GO" id="GO:0002199">
    <property type="term" value="C:zona pellucida receptor complex"/>
    <property type="evidence" value="ECO:0007669"/>
    <property type="project" value="TreeGrafter"/>
</dbReference>
<dbReference type="Pfam" id="PF20626">
    <property type="entry name" value="EGF_Sp38_C"/>
    <property type="match status" value="1"/>
</dbReference>
<dbReference type="GO" id="GO:0001675">
    <property type="term" value="P:acrosome assembly"/>
    <property type="evidence" value="ECO:0007669"/>
    <property type="project" value="TreeGrafter"/>
</dbReference>
<reference evidence="10" key="2">
    <citation type="submission" date="2025-09" db="UniProtKB">
        <authorList>
            <consortium name="Ensembl"/>
        </authorList>
    </citation>
    <scope>IDENTIFICATION</scope>
</reference>
<sequence>MAGGGGRPCSPQQALLGMVAIMAVVVEARQGAPGGGSEGGRRHSPPRGAQGMWGRLRDGGTSREGPSALSDSHGVGKGLAAVPQHSAGGAALSPQKPSCFSTHLMKASRHHRPTEPGEGGKSRQQEPARSEQTLLSVIFFILLPAARAAPEEDQLSVGFFRKNVVYGNIRRAENVYVKMFTNSPTLVCMDLSLSQEEIIDPKYSWTGPDGRNLEGQGYANLAGSGELVLLGFQESMSGSYTCALSHRIIETSAQEEIDVTDTYRFMVYAYREANHVYQVSVRFTAKGCELAANARFVEELKKIMENLISDVACRVERLSHRCHSLEAPHRGSPSELFITFQVNPFAPGWEDLCGRLPQDCEDATNQRAQQARERIGEFFRKQTYALKHQFQTVPTIHYVEGSFSVTPIDSCRPGFGRNSNTHRSCAGCCVVCSPGTYSPDSAGSCRLCVGRRTAGYGAKSCP</sequence>
<dbReference type="GO" id="GO:0001669">
    <property type="term" value="C:acrosomal vesicle"/>
    <property type="evidence" value="ECO:0007669"/>
    <property type="project" value="UniProtKB-SubCell"/>
</dbReference>
<dbReference type="PANTHER" id="PTHR15443">
    <property type="entry name" value="ZONA PELLUCIDA BINDING PROTEIN SP38"/>
    <property type="match status" value="1"/>
</dbReference>
<evidence type="ECO:0000256" key="2">
    <source>
        <dbReference type="ARBA" id="ARBA00004613"/>
    </source>
</evidence>
<protein>
    <submittedName>
        <fullName evidence="10">Zona pellucida binding protein 2</fullName>
    </submittedName>
</protein>
<dbReference type="InterPro" id="IPR048805">
    <property type="entry name" value="ZPBP1/2_C"/>
</dbReference>
<evidence type="ECO:0000313" key="11">
    <source>
        <dbReference type="Proteomes" id="UP000694428"/>
    </source>
</evidence>
<dbReference type="AlphaFoldDB" id="A0A8C9EST6"/>
<dbReference type="PANTHER" id="PTHR15443:SF4">
    <property type="entry name" value="ZONA PELLUCIDA-BINDING PROTEIN 2"/>
    <property type="match status" value="1"/>
</dbReference>
<dbReference type="InterPro" id="IPR007110">
    <property type="entry name" value="Ig-like_dom"/>
</dbReference>
<proteinExistence type="inferred from homology"/>
<organism evidence="10 11">
    <name type="scientific">Pavo cristatus</name>
    <name type="common">Indian peafowl</name>
    <name type="synonym">Blue peafowl</name>
    <dbReference type="NCBI Taxonomy" id="9049"/>
    <lineage>
        <taxon>Eukaryota</taxon>
        <taxon>Metazoa</taxon>
        <taxon>Chordata</taxon>
        <taxon>Craniata</taxon>
        <taxon>Vertebrata</taxon>
        <taxon>Euteleostomi</taxon>
        <taxon>Archelosauria</taxon>
        <taxon>Archosauria</taxon>
        <taxon>Dinosauria</taxon>
        <taxon>Saurischia</taxon>
        <taxon>Theropoda</taxon>
        <taxon>Coelurosauria</taxon>
        <taxon>Aves</taxon>
        <taxon>Neognathae</taxon>
        <taxon>Galloanserae</taxon>
        <taxon>Galliformes</taxon>
        <taxon>Phasianidae</taxon>
        <taxon>Phasianinae</taxon>
        <taxon>Pavo</taxon>
    </lineage>
</organism>
<name>A0A8C9EST6_PAVCR</name>
<evidence type="ECO:0000256" key="7">
    <source>
        <dbReference type="SAM" id="MobiDB-lite"/>
    </source>
</evidence>
<feature type="region of interest" description="Disordered" evidence="7">
    <location>
        <begin position="106"/>
        <end position="129"/>
    </location>
</feature>
<keyword evidence="6" id="KW-0968">Cytoplasmic vesicle</keyword>
<keyword evidence="4" id="KW-0964">Secreted</keyword>
<evidence type="ECO:0000259" key="9">
    <source>
        <dbReference type="PROSITE" id="PS50835"/>
    </source>
</evidence>
<feature type="chain" id="PRO_5034959150" evidence="8">
    <location>
        <begin position="29"/>
        <end position="462"/>
    </location>
</feature>
<feature type="region of interest" description="Disordered" evidence="7">
    <location>
        <begin position="31"/>
        <end position="81"/>
    </location>
</feature>
<dbReference type="Ensembl" id="ENSPSTT00000004679.1">
    <property type="protein sequence ID" value="ENSPSTP00000004451.1"/>
    <property type="gene ID" value="ENSPSTG00000003206.1"/>
</dbReference>